<comment type="similarity">
    <text evidence="2 7">Belongs to the ExbD/TolR family.</text>
</comment>
<gene>
    <name evidence="8" type="ORF">F0919_00660</name>
</gene>
<keyword evidence="3" id="KW-1003">Cell membrane</keyword>
<evidence type="ECO:0000313" key="8">
    <source>
        <dbReference type="EMBL" id="KAA5536210.1"/>
    </source>
</evidence>
<dbReference type="GO" id="GO:0022857">
    <property type="term" value="F:transmembrane transporter activity"/>
    <property type="evidence" value="ECO:0007669"/>
    <property type="project" value="InterPro"/>
</dbReference>
<organism evidence="8 9">
    <name type="scientific">Taibaiella lutea</name>
    <dbReference type="NCBI Taxonomy" id="2608001"/>
    <lineage>
        <taxon>Bacteria</taxon>
        <taxon>Pseudomonadati</taxon>
        <taxon>Bacteroidota</taxon>
        <taxon>Chitinophagia</taxon>
        <taxon>Chitinophagales</taxon>
        <taxon>Chitinophagaceae</taxon>
        <taxon>Taibaiella</taxon>
    </lineage>
</organism>
<dbReference type="EMBL" id="VWSH01000001">
    <property type="protein sequence ID" value="KAA5536210.1"/>
    <property type="molecule type" value="Genomic_DNA"/>
</dbReference>
<dbReference type="GO" id="GO:0005886">
    <property type="term" value="C:plasma membrane"/>
    <property type="evidence" value="ECO:0007669"/>
    <property type="project" value="UniProtKB-SubCell"/>
</dbReference>
<accession>A0A5M6CP85</accession>
<dbReference type="PANTHER" id="PTHR30558">
    <property type="entry name" value="EXBD MEMBRANE COMPONENT OF PMF-DRIVEN MACROMOLECULE IMPORT SYSTEM"/>
    <property type="match status" value="1"/>
</dbReference>
<name>A0A5M6CP85_9BACT</name>
<dbReference type="GO" id="GO:0015031">
    <property type="term" value="P:protein transport"/>
    <property type="evidence" value="ECO:0007669"/>
    <property type="project" value="UniProtKB-KW"/>
</dbReference>
<evidence type="ECO:0000256" key="2">
    <source>
        <dbReference type="ARBA" id="ARBA00005811"/>
    </source>
</evidence>
<dbReference type="Proteomes" id="UP000323632">
    <property type="component" value="Unassembled WGS sequence"/>
</dbReference>
<dbReference type="PANTHER" id="PTHR30558:SF3">
    <property type="entry name" value="BIOPOLYMER TRANSPORT PROTEIN EXBD-RELATED"/>
    <property type="match status" value="1"/>
</dbReference>
<keyword evidence="7" id="KW-0813">Transport</keyword>
<evidence type="ECO:0000256" key="4">
    <source>
        <dbReference type="ARBA" id="ARBA00022692"/>
    </source>
</evidence>
<proteinExistence type="inferred from homology"/>
<comment type="subcellular location">
    <subcellularLocation>
        <location evidence="1">Cell membrane</location>
        <topology evidence="1">Single-pass membrane protein</topology>
    </subcellularLocation>
    <subcellularLocation>
        <location evidence="7">Cell membrane</location>
        <topology evidence="7">Single-pass type II membrane protein</topology>
    </subcellularLocation>
</comment>
<sequence>MKLKRKRSLFSLFLWKIKNTRSLKENNIMAQILLKSDKGGRSKAAPRIDLTPMVDLGFLLITFFMLTTTMSKSNVMDIQMPAKVPVKSPTTFYESSAITLLPAANHYIYYYEGIFNPNNPLKMAKDIADIRNILQHKKALLKNRTKVEERDLQVLIKANSDATCSDIVALFDEMNISSVKYYAMVDISKEETALISQDNRPF</sequence>
<keyword evidence="7" id="KW-0653">Protein transport</keyword>
<keyword evidence="4 7" id="KW-0812">Transmembrane</keyword>
<protein>
    <submittedName>
        <fullName evidence="8">Biopolymer transporter ExbD</fullName>
    </submittedName>
</protein>
<evidence type="ECO:0000256" key="3">
    <source>
        <dbReference type="ARBA" id="ARBA00022475"/>
    </source>
</evidence>
<dbReference type="AlphaFoldDB" id="A0A5M6CP85"/>
<keyword evidence="5" id="KW-1133">Transmembrane helix</keyword>
<dbReference type="InterPro" id="IPR003400">
    <property type="entry name" value="ExbD"/>
</dbReference>
<reference evidence="8 9" key="1">
    <citation type="submission" date="2019-09" db="EMBL/GenBank/DDBJ databases">
        <title>Genome sequence and assembly of Taibaiella sp.</title>
        <authorList>
            <person name="Chhetri G."/>
        </authorList>
    </citation>
    <scope>NUCLEOTIDE SEQUENCE [LARGE SCALE GENOMIC DNA]</scope>
    <source>
        <strain evidence="8 9">KVB11</strain>
    </source>
</reference>
<evidence type="ECO:0000256" key="1">
    <source>
        <dbReference type="ARBA" id="ARBA00004162"/>
    </source>
</evidence>
<keyword evidence="9" id="KW-1185">Reference proteome</keyword>
<comment type="caution">
    <text evidence="8">The sequence shown here is derived from an EMBL/GenBank/DDBJ whole genome shotgun (WGS) entry which is preliminary data.</text>
</comment>
<dbReference type="Pfam" id="PF02472">
    <property type="entry name" value="ExbD"/>
    <property type="match status" value="1"/>
</dbReference>
<evidence type="ECO:0000256" key="5">
    <source>
        <dbReference type="ARBA" id="ARBA00022989"/>
    </source>
</evidence>
<evidence type="ECO:0000256" key="6">
    <source>
        <dbReference type="ARBA" id="ARBA00023136"/>
    </source>
</evidence>
<evidence type="ECO:0000256" key="7">
    <source>
        <dbReference type="RuleBase" id="RU003879"/>
    </source>
</evidence>
<evidence type="ECO:0000313" key="9">
    <source>
        <dbReference type="Proteomes" id="UP000323632"/>
    </source>
</evidence>
<keyword evidence="6" id="KW-0472">Membrane</keyword>